<protein>
    <submittedName>
        <fullName evidence="1">Uncharacterized protein</fullName>
    </submittedName>
</protein>
<dbReference type="Proteomes" id="UP001057291">
    <property type="component" value="Unassembled WGS sequence"/>
</dbReference>
<dbReference type="RefSeq" id="WP_282201133.1">
    <property type="nucleotide sequence ID" value="NZ_BOQE01000001.1"/>
</dbReference>
<sequence length="97" mass="11713">MFIDDLGHHTLYCSDVRHNFLRQVIQKFPYRSLEEGITFREHHVKLQNITISMTEKYGTELPMMTQVLHDLYKRSPRQYDFLAKFLQNQQTNSYYAP</sequence>
<dbReference type="AlphaFoldDB" id="A0AAV4LKW6"/>
<proteinExistence type="predicted"/>
<evidence type="ECO:0000313" key="2">
    <source>
        <dbReference type="Proteomes" id="UP001057291"/>
    </source>
</evidence>
<gene>
    <name evidence="1" type="ORF">DNHGIG_37870</name>
</gene>
<keyword evidence="2" id="KW-1185">Reference proteome</keyword>
<dbReference type="EMBL" id="BOQE01000001">
    <property type="protein sequence ID" value="GIM48238.1"/>
    <property type="molecule type" value="Genomic_DNA"/>
</dbReference>
<name>A0AAV4LKW6_9BACL</name>
<evidence type="ECO:0000313" key="1">
    <source>
        <dbReference type="EMBL" id="GIM48238.1"/>
    </source>
</evidence>
<accession>A0AAV4LKW6</accession>
<reference evidence="1" key="1">
    <citation type="journal article" date="2023" name="Int. J. Syst. Evol. Microbiol.">
        <title>Collibacillus ludicampi gen. nov., sp. nov., a new soil bacterium of the family Alicyclobacillaceae.</title>
        <authorList>
            <person name="Jojima T."/>
            <person name="Ioku Y."/>
            <person name="Fukuta Y."/>
            <person name="Shirasaka N."/>
            <person name="Matsumura Y."/>
            <person name="Mori M."/>
        </authorList>
    </citation>
    <scope>NUCLEOTIDE SEQUENCE</scope>
    <source>
        <strain evidence="1">TP075</strain>
    </source>
</reference>
<organism evidence="1 2">
    <name type="scientific">Collibacillus ludicampi</name>
    <dbReference type="NCBI Taxonomy" id="2771369"/>
    <lineage>
        <taxon>Bacteria</taxon>
        <taxon>Bacillati</taxon>
        <taxon>Bacillota</taxon>
        <taxon>Bacilli</taxon>
        <taxon>Bacillales</taxon>
        <taxon>Alicyclobacillaceae</taxon>
        <taxon>Collibacillus</taxon>
    </lineage>
</organism>
<comment type="caution">
    <text evidence="1">The sequence shown here is derived from an EMBL/GenBank/DDBJ whole genome shotgun (WGS) entry which is preliminary data.</text>
</comment>